<name>A0ABW8T9D0_9CLOT</name>
<organism evidence="1 2">
    <name type="scientific">Clostridium neuense</name>
    <dbReference type="NCBI Taxonomy" id="1728934"/>
    <lineage>
        <taxon>Bacteria</taxon>
        <taxon>Bacillati</taxon>
        <taxon>Bacillota</taxon>
        <taxon>Clostridia</taxon>
        <taxon>Eubacteriales</taxon>
        <taxon>Clostridiaceae</taxon>
        <taxon>Clostridium</taxon>
    </lineage>
</organism>
<protein>
    <submittedName>
        <fullName evidence="1">M domain protein</fullName>
    </submittedName>
</protein>
<proteinExistence type="predicted"/>
<dbReference type="EMBL" id="JBJIAA010000001">
    <property type="protein sequence ID" value="MFL0249139.1"/>
    <property type="molecule type" value="Genomic_DNA"/>
</dbReference>
<evidence type="ECO:0000313" key="2">
    <source>
        <dbReference type="Proteomes" id="UP001623592"/>
    </source>
</evidence>
<gene>
    <name evidence="1" type="ORF">ACJDT4_01795</name>
</gene>
<dbReference type="Proteomes" id="UP001623592">
    <property type="component" value="Unassembled WGS sequence"/>
</dbReference>
<evidence type="ECO:0000313" key="1">
    <source>
        <dbReference type="EMBL" id="MFL0249139.1"/>
    </source>
</evidence>
<reference evidence="1 2" key="1">
    <citation type="submission" date="2024-11" db="EMBL/GenBank/DDBJ databases">
        <authorList>
            <person name="Heng Y.C."/>
            <person name="Lim A.C.H."/>
            <person name="Lee J.K.Y."/>
            <person name="Kittelmann S."/>
        </authorList>
    </citation>
    <scope>NUCLEOTIDE SEQUENCE [LARGE SCALE GENOMIC DNA]</scope>
    <source>
        <strain evidence="1 2">WILCCON 0114</strain>
    </source>
</reference>
<keyword evidence="2" id="KW-1185">Reference proteome</keyword>
<comment type="caution">
    <text evidence="1">The sequence shown here is derived from an EMBL/GenBank/DDBJ whole genome shotgun (WGS) entry which is preliminary data.</text>
</comment>
<accession>A0ABW8T9D0</accession>
<dbReference type="RefSeq" id="WP_406785813.1">
    <property type="nucleotide sequence ID" value="NZ_JBJIAA010000001.1"/>
</dbReference>
<sequence length="72" mass="8324">MDKETKQMFELMLNKLDSLDKRQNEIYSIVRSIEHSNNTHKAEIDNLNLKVAHSEGVINKIGDVINKSRSIK</sequence>